<dbReference type="GeneID" id="106557056"/>
<accession>A0A6I9Z624</accession>
<dbReference type="AlphaFoldDB" id="A0A6I9Z624"/>
<dbReference type="KEGG" id="tsr:106557056"/>
<protein>
    <submittedName>
        <fullName evidence="2">Carboxy-terminal domain RNA polymerase II polypeptide A small phosphatase 2-like</fullName>
    </submittedName>
</protein>
<gene>
    <name evidence="2" type="primary">LOC106557056</name>
</gene>
<organism evidence="1 2">
    <name type="scientific">Thamnophis sirtalis</name>
    <dbReference type="NCBI Taxonomy" id="35019"/>
    <lineage>
        <taxon>Eukaryota</taxon>
        <taxon>Metazoa</taxon>
        <taxon>Chordata</taxon>
        <taxon>Craniata</taxon>
        <taxon>Vertebrata</taxon>
        <taxon>Euteleostomi</taxon>
        <taxon>Lepidosauria</taxon>
        <taxon>Squamata</taxon>
        <taxon>Bifurcata</taxon>
        <taxon>Unidentata</taxon>
        <taxon>Episquamata</taxon>
        <taxon>Toxicofera</taxon>
        <taxon>Serpentes</taxon>
        <taxon>Colubroidea</taxon>
        <taxon>Colubridae</taxon>
        <taxon>Natricinae</taxon>
        <taxon>Thamnophis</taxon>
    </lineage>
</organism>
<proteinExistence type="predicted"/>
<name>A0A6I9Z624_9SAUR</name>
<reference evidence="2" key="1">
    <citation type="submission" date="2025-08" db="UniProtKB">
        <authorList>
            <consortium name="RefSeq"/>
        </authorList>
    </citation>
    <scope>IDENTIFICATION</scope>
</reference>
<sequence length="129" mass="14793">MESRSIITQVQRDEALVFSKQVLVSKSSPKKPRGRSIFKALFCCLRAQNVGQTAFGNNHGLHKEETNTIAKSDLLQCLQYQFYQVCVCSKGKRDLYLLLSQVFIFPLEINGRRREFPIERKSPVRGSKL</sequence>
<keyword evidence="1" id="KW-1185">Reference proteome</keyword>
<dbReference type="Proteomes" id="UP000504617">
    <property type="component" value="Unplaced"/>
</dbReference>
<dbReference type="RefSeq" id="XP_013931644.1">
    <property type="nucleotide sequence ID" value="XM_014076169.1"/>
</dbReference>
<evidence type="ECO:0000313" key="1">
    <source>
        <dbReference type="Proteomes" id="UP000504617"/>
    </source>
</evidence>
<evidence type="ECO:0000313" key="2">
    <source>
        <dbReference type="RefSeq" id="XP_013931644.1"/>
    </source>
</evidence>